<evidence type="ECO:0000256" key="7">
    <source>
        <dbReference type="RuleBase" id="RU361218"/>
    </source>
</evidence>
<evidence type="ECO:0000256" key="1">
    <source>
        <dbReference type="ARBA" id="ARBA00004141"/>
    </source>
</evidence>
<feature type="transmembrane region" description="Helical" evidence="7">
    <location>
        <begin position="79"/>
        <end position="104"/>
    </location>
</feature>
<keyword evidence="4 7" id="KW-1133">Transmembrane helix</keyword>
<evidence type="ECO:0000256" key="4">
    <source>
        <dbReference type="ARBA" id="ARBA00022989"/>
    </source>
</evidence>
<evidence type="ECO:0000256" key="6">
    <source>
        <dbReference type="PIRSR" id="PIRSR002419-1"/>
    </source>
</evidence>
<evidence type="ECO:0000256" key="2">
    <source>
        <dbReference type="ARBA" id="ARBA00006840"/>
    </source>
</evidence>
<feature type="non-terminal residue" evidence="8">
    <location>
        <position position="191"/>
    </location>
</feature>
<dbReference type="GO" id="GO:0005886">
    <property type="term" value="C:plasma membrane"/>
    <property type="evidence" value="ECO:0007669"/>
    <property type="project" value="TreeGrafter"/>
</dbReference>
<dbReference type="EMBL" id="VZRT01004425">
    <property type="protein sequence ID" value="NWW40111.1"/>
    <property type="molecule type" value="Genomic_DNA"/>
</dbReference>
<keyword evidence="5 7" id="KW-0472">Membrane</keyword>
<keyword evidence="6" id="KW-1015">Disulfide bond</keyword>
<name>A0A7K6MSR9_PANBI</name>
<accession>A0A7K6MSR9</accession>
<feature type="disulfide bond" evidence="6">
    <location>
        <begin position="147"/>
        <end position="168"/>
    </location>
</feature>
<comment type="subcellular location">
    <subcellularLocation>
        <location evidence="1 7">Membrane</location>
        <topology evidence="1 7">Multi-pass membrane protein</topology>
    </subcellularLocation>
</comment>
<dbReference type="InterPro" id="IPR018499">
    <property type="entry name" value="Tetraspanin/Peripherin"/>
</dbReference>
<evidence type="ECO:0000313" key="8">
    <source>
        <dbReference type="EMBL" id="NWW40111.1"/>
    </source>
</evidence>
<evidence type="ECO:0000256" key="5">
    <source>
        <dbReference type="ARBA" id="ARBA00023136"/>
    </source>
</evidence>
<proteinExistence type="inferred from homology"/>
<dbReference type="Pfam" id="PF00335">
    <property type="entry name" value="Tetraspanin"/>
    <property type="match status" value="1"/>
</dbReference>
<protein>
    <recommendedName>
        <fullName evidence="7">Tetraspanin</fullName>
    </recommendedName>
</protein>
<dbReference type="PIRSF" id="PIRSF002419">
    <property type="entry name" value="Tetraspanin"/>
    <property type="match status" value="1"/>
</dbReference>
<dbReference type="Gene3D" id="1.10.1450.10">
    <property type="entry name" value="Tetraspanin"/>
    <property type="match status" value="1"/>
</dbReference>
<reference evidence="8 9" key="1">
    <citation type="submission" date="2019-09" db="EMBL/GenBank/DDBJ databases">
        <title>Bird 10,000 Genomes (B10K) Project - Family phase.</title>
        <authorList>
            <person name="Zhang G."/>
        </authorList>
    </citation>
    <scope>NUCLEOTIDE SEQUENCE [LARGE SCALE GENOMIC DNA]</scope>
    <source>
        <strain evidence="8">B10K-DU-030-18</strain>
    </source>
</reference>
<evidence type="ECO:0000313" key="9">
    <source>
        <dbReference type="Proteomes" id="UP000545574"/>
    </source>
</evidence>
<gene>
    <name evidence="8" type="primary">Tspan8</name>
    <name evidence="8" type="ORF">PANBIA_R06723</name>
</gene>
<dbReference type="SUPFAM" id="SSF48652">
    <property type="entry name" value="Tetraspanin"/>
    <property type="match status" value="1"/>
</dbReference>
<keyword evidence="9" id="KW-1185">Reference proteome</keyword>
<dbReference type="Proteomes" id="UP000545574">
    <property type="component" value="Unassembled WGS sequence"/>
</dbReference>
<evidence type="ECO:0000256" key="3">
    <source>
        <dbReference type="ARBA" id="ARBA00022692"/>
    </source>
</evidence>
<dbReference type="PROSITE" id="PS00421">
    <property type="entry name" value="TM4_1"/>
    <property type="match status" value="1"/>
</dbReference>
<sequence length="191" mass="21137">VRKLLTFLTCLYFLPQVCGCIILGFSVWIRVSGTQQVNPCSHTSTIILAGVDLLIAVGAIIMVLGFLGCCGAVRESRCMLMLFFIALLLILILQITGGILGAVYKSQVEENFKLTLNSSVIALQSTTGEHEDYQKEFQKLEKKEKCCGLLNGPTDWGVNFENPSLDACMCELDKPSPDLCITYQNKKIYKK</sequence>
<dbReference type="AlphaFoldDB" id="A0A7K6MSR9"/>
<keyword evidence="3 7" id="KW-0812">Transmembrane</keyword>
<feature type="transmembrane region" description="Helical" evidence="7">
    <location>
        <begin position="43"/>
        <end position="67"/>
    </location>
</feature>
<comment type="caution">
    <text evidence="8">The sequence shown here is derived from an EMBL/GenBank/DDBJ whole genome shotgun (WGS) entry which is preliminary data.</text>
</comment>
<feature type="non-terminal residue" evidence="8">
    <location>
        <position position="1"/>
    </location>
</feature>
<dbReference type="PRINTS" id="PR00259">
    <property type="entry name" value="TMFOUR"/>
</dbReference>
<dbReference type="PANTHER" id="PTHR19282">
    <property type="entry name" value="TETRASPANIN"/>
    <property type="match status" value="1"/>
</dbReference>
<dbReference type="InterPro" id="IPR018503">
    <property type="entry name" value="Tetraspanin_CS"/>
</dbReference>
<dbReference type="InterPro" id="IPR000301">
    <property type="entry name" value="Tetraspanin_animals"/>
</dbReference>
<organism evidence="8 9">
    <name type="scientific">Panurus biarmicus</name>
    <name type="common">Bearded tit</name>
    <dbReference type="NCBI Taxonomy" id="181101"/>
    <lineage>
        <taxon>Eukaryota</taxon>
        <taxon>Metazoa</taxon>
        <taxon>Chordata</taxon>
        <taxon>Craniata</taxon>
        <taxon>Vertebrata</taxon>
        <taxon>Euteleostomi</taxon>
        <taxon>Archelosauria</taxon>
        <taxon>Archosauria</taxon>
        <taxon>Dinosauria</taxon>
        <taxon>Saurischia</taxon>
        <taxon>Theropoda</taxon>
        <taxon>Coelurosauria</taxon>
        <taxon>Aves</taxon>
        <taxon>Neognathae</taxon>
        <taxon>Neoaves</taxon>
        <taxon>Telluraves</taxon>
        <taxon>Australaves</taxon>
        <taxon>Passeriformes</taxon>
        <taxon>Sylvioidea</taxon>
        <taxon>Sylviidae</taxon>
        <taxon>Sylviidae incertae sedis</taxon>
        <taxon>Panurus</taxon>
    </lineage>
</organism>
<dbReference type="InterPro" id="IPR008952">
    <property type="entry name" value="Tetraspanin_EC2_sf"/>
</dbReference>
<comment type="similarity">
    <text evidence="2 7">Belongs to the tetraspanin (TM4SF) family.</text>
</comment>
<comment type="caution">
    <text evidence="7">Lacks conserved residue(s) required for the propagation of feature annotation.</text>
</comment>
<dbReference type="PANTHER" id="PTHR19282:SF380">
    <property type="entry name" value="TETRASPANIN-8"/>
    <property type="match status" value="1"/>
</dbReference>